<name>U1MVP9_9EURY</name>
<gene>
    <name evidence="1" type="ORF">J07HQW2_00908</name>
</gene>
<dbReference type="EMBL" id="KE356561">
    <property type="protein sequence ID" value="ERG94474.1"/>
    <property type="molecule type" value="Genomic_DNA"/>
</dbReference>
<protein>
    <submittedName>
        <fullName evidence="1">Universal stress protein family</fullName>
    </submittedName>
</protein>
<dbReference type="Proteomes" id="UP000030710">
    <property type="component" value="Unassembled WGS sequence"/>
</dbReference>
<evidence type="ECO:0000313" key="2">
    <source>
        <dbReference type="Proteomes" id="UP000030710"/>
    </source>
</evidence>
<evidence type="ECO:0000313" key="1">
    <source>
        <dbReference type="EMBL" id="ERG94474.1"/>
    </source>
</evidence>
<dbReference type="eggNOG" id="arCOG00451">
    <property type="taxonomic scope" value="Archaea"/>
</dbReference>
<dbReference type="AlphaFoldDB" id="U1MVP9"/>
<reference evidence="1 2" key="1">
    <citation type="journal article" date="2013" name="PLoS ONE">
        <title>Assembly-driven community genomics of a hypersaline microbial ecosystem.</title>
        <authorList>
            <person name="Podell S."/>
            <person name="Ugalde J.A."/>
            <person name="Narasingarao P."/>
            <person name="Banfield J.F."/>
            <person name="Heidelberg K.B."/>
            <person name="Allen E.E."/>
        </authorList>
    </citation>
    <scope>NUCLEOTIDE SEQUENCE [LARGE SCALE GENOMIC DNA]</scope>
    <source>
        <strain evidence="2">J07HQW2</strain>
    </source>
</reference>
<accession>U1MVP9</accession>
<dbReference type="Gene3D" id="3.40.50.12370">
    <property type="match status" value="1"/>
</dbReference>
<dbReference type="RefSeq" id="WP_021053965.1">
    <property type="nucleotide sequence ID" value="NZ_KE356561.1"/>
</dbReference>
<dbReference type="SUPFAM" id="SSF52402">
    <property type="entry name" value="Adenine nucleotide alpha hydrolases-like"/>
    <property type="match status" value="1"/>
</dbReference>
<dbReference type="HOGENOM" id="CLU_101252_0_0_2"/>
<organism evidence="1 2">
    <name type="scientific">Haloquadratum walsbyi J07HQW2</name>
    <dbReference type="NCBI Taxonomy" id="1238425"/>
    <lineage>
        <taxon>Archaea</taxon>
        <taxon>Methanobacteriati</taxon>
        <taxon>Methanobacteriota</taxon>
        <taxon>Stenosarchaea group</taxon>
        <taxon>Halobacteria</taxon>
        <taxon>Halobacteriales</taxon>
        <taxon>Haloferacaceae</taxon>
        <taxon>Haloquadratum</taxon>
    </lineage>
</organism>
<proteinExistence type="predicted"/>
<sequence length="236" mass="25626">MSHRVLVPLELPDADSVPAALAKSITSMEVVLLGHYGLPEQTPPSAARDQFGDDARAELTTLAESFEDAEASVTTRVVFGKARDKTINRVAVEEECDVILTSGDADEITQVLVPIRGERNFDRILSFSEELLTATEATVTLFHMGEDSDQIPGEEILSDATDQLIQAGIDSDRITQRLSEDDDTTQTIIDLAESFDALILGETEPSLRDQILGNVPAQVTIDTDNPAFVVRDAEEA</sequence>